<keyword evidence="2 8" id="KW-0489">Methyltransferase</keyword>
<dbReference type="AlphaFoldDB" id="A0A6I6G8T1"/>
<dbReference type="PANTHER" id="PTHR18895">
    <property type="entry name" value="HEMK METHYLTRANSFERASE"/>
    <property type="match status" value="1"/>
</dbReference>
<evidence type="ECO:0000256" key="1">
    <source>
        <dbReference type="ARBA" id="ARBA00012771"/>
    </source>
</evidence>
<evidence type="ECO:0000313" key="8">
    <source>
        <dbReference type="EMBL" id="QGW27883.1"/>
    </source>
</evidence>
<dbReference type="InterPro" id="IPR004556">
    <property type="entry name" value="HemK-like"/>
</dbReference>
<accession>A0A6I6G8T1</accession>
<dbReference type="Gene3D" id="1.10.8.10">
    <property type="entry name" value="DNA helicase RuvA subunit, C-terminal domain"/>
    <property type="match status" value="1"/>
</dbReference>
<dbReference type="CDD" id="cd02440">
    <property type="entry name" value="AdoMet_MTases"/>
    <property type="match status" value="1"/>
</dbReference>
<dbReference type="GO" id="GO:0032259">
    <property type="term" value="P:methylation"/>
    <property type="evidence" value="ECO:0007669"/>
    <property type="project" value="UniProtKB-KW"/>
</dbReference>
<evidence type="ECO:0000256" key="3">
    <source>
        <dbReference type="ARBA" id="ARBA00022679"/>
    </source>
</evidence>
<evidence type="ECO:0000259" key="7">
    <source>
        <dbReference type="Pfam" id="PF17827"/>
    </source>
</evidence>
<proteinExistence type="predicted"/>
<protein>
    <recommendedName>
        <fullName evidence="1">peptide chain release factor N(5)-glutamine methyltransferase</fullName>
        <ecNumber evidence="1">2.1.1.297</ecNumber>
    </recommendedName>
</protein>
<evidence type="ECO:0000313" key="9">
    <source>
        <dbReference type="Proteomes" id="UP000426027"/>
    </source>
</evidence>
<dbReference type="InterPro" id="IPR019874">
    <property type="entry name" value="RF_methyltr_PrmC"/>
</dbReference>
<name>A0A6I6G8T1_9BACT</name>
<keyword evidence="4" id="KW-0949">S-adenosyl-L-methionine</keyword>
<sequence length="315" mass="35402">MAFCVLPSAFCFWPSALCFLCSMTIHQAEHQLCSSLEKIYDSVEARAITQMAMEHLTGMRSSERRLQATATLSSEKEQQWQTMQTALLEHQPIQYVTGKAWFYNMELMVNNAVLIPRPETEELVQWILEEEQPKRTQASILDIGTGSGCIPIALKKNWPAANVFGLDVSANALAIAQQNASTQQTPVQWLQASILEPAQWPAQVFDIIVSNPPYIPQQESEQLDKNVTDWEPHLALFVPDNNPLLFYNAIADFAKTHLQPSGSLYFECHQHYVKQVLKALQEKGFTAVQKTDMFGNERMVKAKPSPPPLPTGRGA</sequence>
<evidence type="ECO:0000256" key="4">
    <source>
        <dbReference type="ARBA" id="ARBA00022691"/>
    </source>
</evidence>
<dbReference type="NCBIfam" id="TIGR00536">
    <property type="entry name" value="hemK_fam"/>
    <property type="match status" value="1"/>
</dbReference>
<dbReference type="GO" id="GO:0102559">
    <property type="term" value="F:peptide chain release factor N(5)-glutamine methyltransferase activity"/>
    <property type="evidence" value="ECO:0007669"/>
    <property type="project" value="UniProtKB-EC"/>
</dbReference>
<reference evidence="8 9" key="1">
    <citation type="submission" date="2019-11" db="EMBL/GenBank/DDBJ databases">
        <authorList>
            <person name="Im W.T."/>
        </authorList>
    </citation>
    <scope>NUCLEOTIDE SEQUENCE [LARGE SCALE GENOMIC DNA]</scope>
    <source>
        <strain evidence="8 9">SB-02</strain>
    </source>
</reference>
<dbReference type="InterPro" id="IPR050320">
    <property type="entry name" value="N5-glutamine_MTase"/>
</dbReference>
<dbReference type="InterPro" id="IPR007848">
    <property type="entry name" value="Small_mtfrase_dom"/>
</dbReference>
<dbReference type="EC" id="2.1.1.297" evidence="1"/>
<dbReference type="InterPro" id="IPR040758">
    <property type="entry name" value="PrmC_N"/>
</dbReference>
<feature type="domain" description="Methyltransferase small" evidence="6">
    <location>
        <begin position="132"/>
        <end position="220"/>
    </location>
</feature>
<dbReference type="Pfam" id="PF17827">
    <property type="entry name" value="PrmC_N"/>
    <property type="match status" value="1"/>
</dbReference>
<evidence type="ECO:0000256" key="2">
    <source>
        <dbReference type="ARBA" id="ARBA00022603"/>
    </source>
</evidence>
<comment type="catalytic activity">
    <reaction evidence="5">
        <text>L-glutaminyl-[peptide chain release factor] + S-adenosyl-L-methionine = N(5)-methyl-L-glutaminyl-[peptide chain release factor] + S-adenosyl-L-homocysteine + H(+)</text>
        <dbReference type="Rhea" id="RHEA:42896"/>
        <dbReference type="Rhea" id="RHEA-COMP:10271"/>
        <dbReference type="Rhea" id="RHEA-COMP:10272"/>
        <dbReference type="ChEBI" id="CHEBI:15378"/>
        <dbReference type="ChEBI" id="CHEBI:30011"/>
        <dbReference type="ChEBI" id="CHEBI:57856"/>
        <dbReference type="ChEBI" id="CHEBI:59789"/>
        <dbReference type="ChEBI" id="CHEBI:61891"/>
        <dbReference type="EC" id="2.1.1.297"/>
    </reaction>
</comment>
<evidence type="ECO:0000259" key="6">
    <source>
        <dbReference type="Pfam" id="PF05175"/>
    </source>
</evidence>
<keyword evidence="3 8" id="KW-0808">Transferase</keyword>
<evidence type="ECO:0000256" key="5">
    <source>
        <dbReference type="ARBA" id="ARBA00048391"/>
    </source>
</evidence>
<dbReference type="PANTHER" id="PTHR18895:SF74">
    <property type="entry name" value="MTRF1L RELEASE FACTOR GLUTAMINE METHYLTRANSFERASE"/>
    <property type="match status" value="1"/>
</dbReference>
<dbReference type="Gene3D" id="3.40.50.150">
    <property type="entry name" value="Vaccinia Virus protein VP39"/>
    <property type="match status" value="1"/>
</dbReference>
<dbReference type="SUPFAM" id="SSF53335">
    <property type="entry name" value="S-adenosyl-L-methionine-dependent methyltransferases"/>
    <property type="match status" value="1"/>
</dbReference>
<dbReference type="EMBL" id="CP046566">
    <property type="protein sequence ID" value="QGW27883.1"/>
    <property type="molecule type" value="Genomic_DNA"/>
</dbReference>
<dbReference type="Proteomes" id="UP000426027">
    <property type="component" value="Chromosome"/>
</dbReference>
<dbReference type="Pfam" id="PF05175">
    <property type="entry name" value="MTS"/>
    <property type="match status" value="1"/>
</dbReference>
<dbReference type="InterPro" id="IPR002052">
    <property type="entry name" value="DNA_methylase_N6_adenine_CS"/>
</dbReference>
<feature type="domain" description="Release factor glutamine methyltransferase N-terminal" evidence="7">
    <location>
        <begin position="31"/>
        <end position="98"/>
    </location>
</feature>
<dbReference type="KEGG" id="fls:GLV81_07025"/>
<dbReference type="InterPro" id="IPR029063">
    <property type="entry name" value="SAM-dependent_MTases_sf"/>
</dbReference>
<dbReference type="NCBIfam" id="TIGR03534">
    <property type="entry name" value="RF_mod_PrmC"/>
    <property type="match status" value="1"/>
</dbReference>
<dbReference type="PROSITE" id="PS00092">
    <property type="entry name" value="N6_MTASE"/>
    <property type="match status" value="1"/>
</dbReference>
<dbReference type="GO" id="GO:0003676">
    <property type="term" value="F:nucleic acid binding"/>
    <property type="evidence" value="ECO:0007669"/>
    <property type="project" value="InterPro"/>
</dbReference>
<organism evidence="8 9">
    <name type="scientific">Phnomibacter ginsenosidimutans</name>
    <dbReference type="NCBI Taxonomy" id="2676868"/>
    <lineage>
        <taxon>Bacteria</taxon>
        <taxon>Pseudomonadati</taxon>
        <taxon>Bacteroidota</taxon>
        <taxon>Chitinophagia</taxon>
        <taxon>Chitinophagales</taxon>
        <taxon>Chitinophagaceae</taxon>
        <taxon>Phnomibacter</taxon>
    </lineage>
</organism>
<gene>
    <name evidence="8" type="primary">prmC</name>
    <name evidence="8" type="ORF">GLV81_07025</name>
</gene>
<keyword evidence="9" id="KW-1185">Reference proteome</keyword>